<keyword evidence="4" id="KW-1185">Reference proteome</keyword>
<sequence length="79" mass="8755">TAVTSAPSPSMWNLTSGSTSPHMNFLCSECGDEFILQSQLSLHLEEHRKELSGTKVYTCRTCSKEFKASACPTHTHSHR</sequence>
<dbReference type="Gene3D" id="3.30.160.60">
    <property type="entry name" value="Classic Zinc Finger"/>
    <property type="match status" value="1"/>
</dbReference>
<dbReference type="Proteomes" id="UP000314983">
    <property type="component" value="Chromosome 7"/>
</dbReference>
<dbReference type="PROSITE" id="PS50157">
    <property type="entry name" value="ZINC_FINGER_C2H2_2"/>
    <property type="match status" value="1"/>
</dbReference>
<keyword evidence="1" id="KW-0479">Metal-binding</keyword>
<reference evidence="3 4" key="1">
    <citation type="submission" date="2020-05" db="EMBL/GenBank/DDBJ databases">
        <title>Electrophorus electricus (electric eel) genome, fEleEle1, primary haplotype.</title>
        <authorList>
            <person name="Myers G."/>
            <person name="Meyer A."/>
            <person name="Fedrigo O."/>
            <person name="Formenti G."/>
            <person name="Rhie A."/>
            <person name="Tracey A."/>
            <person name="Sims Y."/>
            <person name="Jarvis E.D."/>
        </authorList>
    </citation>
    <scope>NUCLEOTIDE SEQUENCE [LARGE SCALE GENOMIC DNA]</scope>
</reference>
<dbReference type="Ensembl" id="ENSEEET00000057939.1">
    <property type="protein sequence ID" value="ENSEEEP00000059600.1"/>
    <property type="gene ID" value="ENSEEEG00000028425.1"/>
</dbReference>
<evidence type="ECO:0000259" key="2">
    <source>
        <dbReference type="PROSITE" id="PS50157"/>
    </source>
</evidence>
<evidence type="ECO:0000313" key="3">
    <source>
        <dbReference type="Ensembl" id="ENSEEEP00000059600.1"/>
    </source>
</evidence>
<dbReference type="AlphaFoldDB" id="A0AAY5ERM8"/>
<dbReference type="PROSITE" id="PS00028">
    <property type="entry name" value="ZINC_FINGER_C2H2_1"/>
    <property type="match status" value="1"/>
</dbReference>
<evidence type="ECO:0000313" key="4">
    <source>
        <dbReference type="Proteomes" id="UP000314983"/>
    </source>
</evidence>
<protein>
    <recommendedName>
        <fullName evidence="2">C2H2-type domain-containing protein</fullName>
    </recommendedName>
</protein>
<organism evidence="3 4">
    <name type="scientific">Electrophorus electricus</name>
    <name type="common">Electric eel</name>
    <name type="synonym">Gymnotus electricus</name>
    <dbReference type="NCBI Taxonomy" id="8005"/>
    <lineage>
        <taxon>Eukaryota</taxon>
        <taxon>Metazoa</taxon>
        <taxon>Chordata</taxon>
        <taxon>Craniata</taxon>
        <taxon>Vertebrata</taxon>
        <taxon>Euteleostomi</taxon>
        <taxon>Actinopterygii</taxon>
        <taxon>Neopterygii</taxon>
        <taxon>Teleostei</taxon>
        <taxon>Ostariophysi</taxon>
        <taxon>Gymnotiformes</taxon>
        <taxon>Gymnotoidei</taxon>
        <taxon>Gymnotidae</taxon>
        <taxon>Electrophorus</taxon>
    </lineage>
</organism>
<dbReference type="InterPro" id="IPR013087">
    <property type="entry name" value="Znf_C2H2_type"/>
</dbReference>
<evidence type="ECO:0000256" key="1">
    <source>
        <dbReference type="PROSITE-ProRule" id="PRU00042"/>
    </source>
</evidence>
<proteinExistence type="predicted"/>
<accession>A0AAY5ERM8</accession>
<reference evidence="3" key="2">
    <citation type="submission" date="2025-08" db="UniProtKB">
        <authorList>
            <consortium name="Ensembl"/>
        </authorList>
    </citation>
    <scope>IDENTIFICATION</scope>
</reference>
<feature type="domain" description="C2H2-type" evidence="2">
    <location>
        <begin position="25"/>
        <end position="52"/>
    </location>
</feature>
<keyword evidence="1" id="KW-0863">Zinc-finger</keyword>
<keyword evidence="1" id="KW-0862">Zinc</keyword>
<name>A0AAY5ERM8_ELEEL</name>
<dbReference type="SUPFAM" id="SSF57667">
    <property type="entry name" value="beta-beta-alpha zinc fingers"/>
    <property type="match status" value="1"/>
</dbReference>
<dbReference type="InterPro" id="IPR036236">
    <property type="entry name" value="Znf_C2H2_sf"/>
</dbReference>
<reference evidence="3" key="3">
    <citation type="submission" date="2025-09" db="UniProtKB">
        <authorList>
            <consortium name="Ensembl"/>
        </authorList>
    </citation>
    <scope>IDENTIFICATION</scope>
</reference>
<dbReference type="GO" id="GO:0008270">
    <property type="term" value="F:zinc ion binding"/>
    <property type="evidence" value="ECO:0007669"/>
    <property type="project" value="UniProtKB-KW"/>
</dbReference>